<accession>A0A0H3A6B9</accession>
<dbReference type="GO" id="GO:0090529">
    <property type="term" value="P:cell septum assembly"/>
    <property type="evidence" value="ECO:0007669"/>
    <property type="project" value="InterPro"/>
</dbReference>
<evidence type="ECO:0008006" key="5">
    <source>
        <dbReference type="Google" id="ProtNLM"/>
    </source>
</evidence>
<keyword evidence="1 2" id="KW-0175">Coiled coil</keyword>
<feature type="coiled-coil region" evidence="2">
    <location>
        <begin position="4"/>
        <end position="59"/>
    </location>
</feature>
<dbReference type="RefSeq" id="WP_010939938.1">
    <property type="nucleotide sequence ID" value="NC_008751.1"/>
</dbReference>
<dbReference type="Gene3D" id="1.20.5.340">
    <property type="match status" value="1"/>
</dbReference>
<evidence type="ECO:0000313" key="3">
    <source>
        <dbReference type="EMBL" id="ABM27610.1"/>
    </source>
</evidence>
<dbReference type="Pfam" id="PF06005">
    <property type="entry name" value="ZapB"/>
    <property type="match status" value="1"/>
</dbReference>
<name>A0A0H3A6B9_NITV4</name>
<dbReference type="AlphaFoldDB" id="A0A0H3A6B9"/>
<evidence type="ECO:0000313" key="4">
    <source>
        <dbReference type="Proteomes" id="UP000009173"/>
    </source>
</evidence>
<proteinExistence type="predicted"/>
<organism evidence="3 4">
    <name type="scientific">Nitratidesulfovibrio vulgaris (strain DP4)</name>
    <name type="common">Desulfovibrio vulgaris</name>
    <dbReference type="NCBI Taxonomy" id="391774"/>
    <lineage>
        <taxon>Bacteria</taxon>
        <taxon>Pseudomonadati</taxon>
        <taxon>Thermodesulfobacteriota</taxon>
        <taxon>Desulfovibrionia</taxon>
        <taxon>Desulfovibrionales</taxon>
        <taxon>Desulfovibrionaceae</taxon>
        <taxon>Nitratidesulfovibrio</taxon>
    </lineage>
</organism>
<dbReference type="HOGENOM" id="CLU_190546_0_0_7"/>
<dbReference type="KEGG" id="dvl:Dvul_0587"/>
<reference evidence="4" key="1">
    <citation type="journal article" date="2009" name="Environ. Microbiol.">
        <title>Contribution of mobile genetic elements to Desulfovibrio vulgaris genome plasticity.</title>
        <authorList>
            <person name="Walker C.B."/>
            <person name="Stolyar S."/>
            <person name="Chivian D."/>
            <person name="Pinel N."/>
            <person name="Gabster J.A."/>
            <person name="Dehal P.S."/>
            <person name="He Z."/>
            <person name="Yang Z.K."/>
            <person name="Yen H.C."/>
            <person name="Zhou J."/>
            <person name="Wall J.D."/>
            <person name="Hazen T.C."/>
            <person name="Arkin A.P."/>
            <person name="Stahl D.A."/>
        </authorList>
    </citation>
    <scope>NUCLEOTIDE SEQUENCE [LARGE SCALE GENOMIC DNA]</scope>
    <source>
        <strain evidence="4">DP4</strain>
    </source>
</reference>
<dbReference type="InterPro" id="IPR009252">
    <property type="entry name" value="Cell_div_ZapB"/>
</dbReference>
<dbReference type="GO" id="GO:0005737">
    <property type="term" value="C:cytoplasm"/>
    <property type="evidence" value="ECO:0007669"/>
    <property type="project" value="InterPro"/>
</dbReference>
<dbReference type="EMBL" id="CP000527">
    <property type="protein sequence ID" value="ABM27610.1"/>
    <property type="molecule type" value="Genomic_DNA"/>
</dbReference>
<sequence>MELLDLLENRVTSLLAQLESLREENRTLREEVDNGLAALAEENRTLKEALEQERSVKDAVLGRIDSLLTTLKDKTGDA</sequence>
<dbReference type="Proteomes" id="UP000009173">
    <property type="component" value="Chromosome"/>
</dbReference>
<evidence type="ECO:0000256" key="1">
    <source>
        <dbReference type="ARBA" id="ARBA00023054"/>
    </source>
</evidence>
<evidence type="ECO:0000256" key="2">
    <source>
        <dbReference type="SAM" id="Coils"/>
    </source>
</evidence>
<dbReference type="GO" id="GO:0043093">
    <property type="term" value="P:FtsZ-dependent cytokinesis"/>
    <property type="evidence" value="ECO:0007669"/>
    <property type="project" value="InterPro"/>
</dbReference>
<protein>
    <recommendedName>
        <fullName evidence="5">Cell division protein ZapB</fullName>
    </recommendedName>
</protein>
<gene>
    <name evidence="3" type="ordered locus">Dvul_0587</name>
</gene>